<evidence type="ECO:0000256" key="2">
    <source>
        <dbReference type="SAM" id="Coils"/>
    </source>
</evidence>
<dbReference type="EMBL" id="NCKU01000694">
    <property type="protein sequence ID" value="RWS14544.1"/>
    <property type="molecule type" value="Genomic_DNA"/>
</dbReference>
<dbReference type="EMBL" id="NCKU01000031">
    <property type="protein sequence ID" value="RWS17830.1"/>
    <property type="molecule type" value="Genomic_DNA"/>
</dbReference>
<dbReference type="EMBL" id="NCKU01000030">
    <property type="protein sequence ID" value="RWS17838.1"/>
    <property type="molecule type" value="Genomic_DNA"/>
</dbReference>
<comment type="similarity">
    <text evidence="1">Belongs to the dysbindin family.</text>
</comment>
<accession>A0A3S3PKQ8</accession>
<dbReference type="OrthoDB" id="2445127at2759"/>
<dbReference type="GO" id="GO:0005737">
    <property type="term" value="C:cytoplasm"/>
    <property type="evidence" value="ECO:0007669"/>
    <property type="project" value="InterPro"/>
</dbReference>
<dbReference type="PANTHER" id="PTHR16294:SF6">
    <property type="entry name" value="DYNAMIN N-TERMINAL DOMAIN-CONTAINING PROTEIN"/>
    <property type="match status" value="1"/>
</dbReference>
<feature type="coiled-coil region" evidence="2">
    <location>
        <begin position="221"/>
        <end position="248"/>
    </location>
</feature>
<evidence type="ECO:0000256" key="1">
    <source>
        <dbReference type="ARBA" id="ARBA00008686"/>
    </source>
</evidence>
<evidence type="ECO:0000313" key="3">
    <source>
        <dbReference type="EMBL" id="RWS14544.1"/>
    </source>
</evidence>
<reference evidence="3 6" key="1">
    <citation type="journal article" date="2018" name="Gigascience">
        <title>Genomes of trombidid mites reveal novel predicted allergens and laterally-transferred genes associated with secondary metabolism.</title>
        <authorList>
            <person name="Dong X."/>
            <person name="Chaisiri K."/>
            <person name="Xia D."/>
            <person name="Armstrong S.D."/>
            <person name="Fang Y."/>
            <person name="Donnelly M.J."/>
            <person name="Kadowaki T."/>
            <person name="McGarry J.W."/>
            <person name="Darby A.C."/>
            <person name="Makepeace B.L."/>
        </authorList>
    </citation>
    <scope>NUCLEOTIDE SEQUENCE [LARGE SCALE GENOMIC DNA]</scope>
    <source>
        <strain evidence="3">UoL-WK</strain>
    </source>
</reference>
<sequence length="256" mass="29986">MFENFRDKIQNVVPQDLSTSLKVLTITEKISSNSVKKHLSKTKKVKVDLNAGAELLHHYQQHWENLHKQSEANAKIAEEVASVIDRINESVMRKNAIINEFISLVSSIPSMHESVGNVVDDLKQLEKNILLVEQRLTELEEAKQDEAFKKMNMNQAYEVALYREKKSAQFEEYKVNLAIMHTEKVKKIEKMQKLKYKERQQAFQAAFEEELNQYKIHGKVERQQQQEVEHKEKSLEEIQIESDEADLKAFDDFLRE</sequence>
<name>A0A3S3PKQ8_9ACAR</name>
<dbReference type="Proteomes" id="UP000285301">
    <property type="component" value="Unassembled WGS sequence"/>
</dbReference>
<dbReference type="SUPFAM" id="SSF58104">
    <property type="entry name" value="Methyl-accepting chemotaxis protein (MCP) signaling domain"/>
    <property type="match status" value="1"/>
</dbReference>
<dbReference type="AlphaFoldDB" id="A0A3S3PKQ8"/>
<protein>
    <submittedName>
        <fullName evidence="3">Dysbindin-like protein</fullName>
    </submittedName>
</protein>
<evidence type="ECO:0000313" key="6">
    <source>
        <dbReference type="Proteomes" id="UP000285301"/>
    </source>
</evidence>
<evidence type="ECO:0000313" key="4">
    <source>
        <dbReference type="EMBL" id="RWS17830.1"/>
    </source>
</evidence>
<dbReference type="PANTHER" id="PTHR16294">
    <property type="entry name" value="DYSTROBREVIN BINDING PROTEIN 1 DYSBINDIN"/>
    <property type="match status" value="1"/>
</dbReference>
<reference evidence="3" key="2">
    <citation type="submission" date="2018-11" db="EMBL/GenBank/DDBJ databases">
        <title>Trombidioid mite genomics.</title>
        <authorList>
            <person name="Dong X."/>
        </authorList>
    </citation>
    <scope>NUCLEOTIDE SEQUENCE</scope>
    <source>
        <strain evidence="3">UoL-WK</strain>
    </source>
</reference>
<evidence type="ECO:0000313" key="5">
    <source>
        <dbReference type="EMBL" id="RWS17838.1"/>
    </source>
</evidence>
<keyword evidence="2" id="KW-0175">Coiled coil</keyword>
<gene>
    <name evidence="5" type="ORF">B4U79_02866</name>
    <name evidence="3" type="ORF">B4U79_13524</name>
    <name evidence="4" type="ORF">B4U79_13798</name>
</gene>
<proteinExistence type="inferred from homology"/>
<keyword evidence="6" id="KW-1185">Reference proteome</keyword>
<comment type="caution">
    <text evidence="3">The sequence shown here is derived from an EMBL/GenBank/DDBJ whole genome shotgun (WGS) entry which is preliminary data.</text>
</comment>
<organism evidence="3 6">
    <name type="scientific">Dinothrombium tinctorium</name>
    <dbReference type="NCBI Taxonomy" id="1965070"/>
    <lineage>
        <taxon>Eukaryota</taxon>
        <taxon>Metazoa</taxon>
        <taxon>Ecdysozoa</taxon>
        <taxon>Arthropoda</taxon>
        <taxon>Chelicerata</taxon>
        <taxon>Arachnida</taxon>
        <taxon>Acari</taxon>
        <taxon>Acariformes</taxon>
        <taxon>Trombidiformes</taxon>
        <taxon>Prostigmata</taxon>
        <taxon>Anystina</taxon>
        <taxon>Parasitengona</taxon>
        <taxon>Trombidioidea</taxon>
        <taxon>Trombidiidae</taxon>
        <taxon>Dinothrombium</taxon>
    </lineage>
</organism>
<dbReference type="InterPro" id="IPR007531">
    <property type="entry name" value="Dysbindin"/>
</dbReference>